<dbReference type="AlphaFoldDB" id="A0A5P1RDT6"/>
<sequence>MMTLLSLLTAGYRKLQRKIAQQYTYDSMEHLDEHLLKDIGMVRRGNRIVALGVDESFPSITSETDPVKTTASPAVPVRPCCQDSGG</sequence>
<evidence type="ECO:0000256" key="1">
    <source>
        <dbReference type="SAM" id="MobiDB-lite"/>
    </source>
</evidence>
<gene>
    <name evidence="2" type="ORF">F0U83_14170</name>
</gene>
<proteinExistence type="predicted"/>
<feature type="compositionally biased region" description="Polar residues" evidence="1">
    <location>
        <begin position="62"/>
        <end position="72"/>
    </location>
</feature>
<dbReference type="RefSeq" id="WP_138987888.1">
    <property type="nucleotide sequence ID" value="NZ_CP043869.1"/>
</dbReference>
<dbReference type="OrthoDB" id="6121433at2"/>
<organism evidence="2 3">
    <name type="scientific">Neptunomonas concharum</name>
    <dbReference type="NCBI Taxonomy" id="1031538"/>
    <lineage>
        <taxon>Bacteria</taxon>
        <taxon>Pseudomonadati</taxon>
        <taxon>Pseudomonadota</taxon>
        <taxon>Gammaproteobacteria</taxon>
        <taxon>Oceanospirillales</taxon>
        <taxon>Oceanospirillaceae</taxon>
        <taxon>Neptunomonas</taxon>
    </lineage>
</organism>
<reference evidence="2 3" key="1">
    <citation type="journal article" date="2019" name="Biochem. Eng. J.">
        <title>Metabolic engineering of the marine bacteria Neptunomonas concharum for the production of acetoin and meso-2,3-butanediol from acetate.</title>
        <authorList>
            <person name="Li W."/>
            <person name="Pu N."/>
            <person name="Liu C.-X."/>
            <person name="Yuan Q.-P."/>
            <person name="Li Z.-J."/>
        </authorList>
    </citation>
    <scope>NUCLEOTIDE SEQUENCE [LARGE SCALE GENOMIC DNA]</scope>
    <source>
        <strain evidence="2 3">JCM17730</strain>
    </source>
</reference>
<dbReference type="Proteomes" id="UP000324760">
    <property type="component" value="Chromosome"/>
</dbReference>
<dbReference type="KEGG" id="ncu:F0U83_14170"/>
<feature type="region of interest" description="Disordered" evidence="1">
    <location>
        <begin position="62"/>
        <end position="86"/>
    </location>
</feature>
<evidence type="ECO:0000313" key="2">
    <source>
        <dbReference type="EMBL" id="QEQ97773.1"/>
    </source>
</evidence>
<keyword evidence="3" id="KW-1185">Reference proteome</keyword>
<name>A0A5P1RDT6_9GAMM</name>
<evidence type="ECO:0000313" key="3">
    <source>
        <dbReference type="Proteomes" id="UP000324760"/>
    </source>
</evidence>
<dbReference type="EMBL" id="CP043869">
    <property type="protein sequence ID" value="QEQ97773.1"/>
    <property type="molecule type" value="Genomic_DNA"/>
</dbReference>
<protein>
    <submittedName>
        <fullName evidence="2">Uncharacterized protein</fullName>
    </submittedName>
</protein>
<accession>A0A5P1RDT6</accession>